<dbReference type="InterPro" id="IPR032816">
    <property type="entry name" value="VTT_dom"/>
</dbReference>
<evidence type="ECO:0000256" key="5">
    <source>
        <dbReference type="ARBA" id="ARBA00023136"/>
    </source>
</evidence>
<comment type="subcellular location">
    <subcellularLocation>
        <location evidence="1 6">Cell membrane</location>
        <topology evidence="1 6">Multi-pass membrane protein</topology>
    </subcellularLocation>
</comment>
<evidence type="ECO:0000256" key="6">
    <source>
        <dbReference type="RuleBase" id="RU366058"/>
    </source>
</evidence>
<dbReference type="PANTHER" id="PTHR12677">
    <property type="entry name" value="GOLGI APPARATUS MEMBRANE PROTEIN TVP38-RELATED"/>
    <property type="match status" value="1"/>
</dbReference>
<dbReference type="PANTHER" id="PTHR12677:SF59">
    <property type="entry name" value="GOLGI APPARATUS MEMBRANE PROTEIN TVP38-RELATED"/>
    <property type="match status" value="1"/>
</dbReference>
<comment type="caution">
    <text evidence="6">Lacks conserved residue(s) required for the propagation of feature annotation.</text>
</comment>
<evidence type="ECO:0000256" key="1">
    <source>
        <dbReference type="ARBA" id="ARBA00004651"/>
    </source>
</evidence>
<feature type="domain" description="VTT" evidence="7">
    <location>
        <begin position="45"/>
        <end position="162"/>
    </location>
</feature>
<dbReference type="Pfam" id="PF09335">
    <property type="entry name" value="VTT_dom"/>
    <property type="match status" value="1"/>
</dbReference>
<proteinExistence type="inferred from homology"/>
<keyword evidence="3 6" id="KW-0812">Transmembrane</keyword>
<comment type="caution">
    <text evidence="8">The sequence shown here is derived from an EMBL/GenBank/DDBJ whole genome shotgun (WGS) entry which is preliminary data.</text>
</comment>
<dbReference type="InterPro" id="IPR015414">
    <property type="entry name" value="TMEM64"/>
</dbReference>
<keyword evidence="2 6" id="KW-1003">Cell membrane</keyword>
<protein>
    <recommendedName>
        <fullName evidence="6">TVP38/TMEM64 family membrane protein</fullName>
    </recommendedName>
</protein>
<keyword evidence="9" id="KW-1185">Reference proteome</keyword>
<evidence type="ECO:0000313" key="9">
    <source>
        <dbReference type="Proteomes" id="UP001596116"/>
    </source>
</evidence>
<feature type="transmembrane region" description="Helical" evidence="6">
    <location>
        <begin position="65"/>
        <end position="86"/>
    </location>
</feature>
<keyword evidence="4 6" id="KW-1133">Transmembrane helix</keyword>
<dbReference type="Proteomes" id="UP001596116">
    <property type="component" value="Unassembled WGS sequence"/>
</dbReference>
<dbReference type="EMBL" id="JBHPON010000001">
    <property type="protein sequence ID" value="MFC6035000.1"/>
    <property type="molecule type" value="Genomic_DNA"/>
</dbReference>
<sequence>MEFLDPAFWSFLWDSERYEALIEEMGPWAPVMAVAAMVIVSFLPLPAETVAVANGMVFGRAEGFVLTWVGAMIAAALAFLLARTIARPLVHRFMSAERLTHFEHAVKKRGTPFLLLIRMIPLIPYTVVNYGSGVAPVPFRTFLWTSAIGMAPPIYAFVSIGALMTDQPWLGWMMLGAAILFVLLLGWTTRRWWSKEA</sequence>
<keyword evidence="5 6" id="KW-0472">Membrane</keyword>
<evidence type="ECO:0000256" key="4">
    <source>
        <dbReference type="ARBA" id="ARBA00022989"/>
    </source>
</evidence>
<dbReference type="RefSeq" id="WP_379879667.1">
    <property type="nucleotide sequence ID" value="NZ_JBHPON010000001.1"/>
</dbReference>
<accession>A0ABW1KSQ2</accession>
<organism evidence="8 9">
    <name type="scientific">Hyphococcus aureus</name>
    <dbReference type="NCBI Taxonomy" id="2666033"/>
    <lineage>
        <taxon>Bacteria</taxon>
        <taxon>Pseudomonadati</taxon>
        <taxon>Pseudomonadota</taxon>
        <taxon>Alphaproteobacteria</taxon>
        <taxon>Parvularculales</taxon>
        <taxon>Parvularculaceae</taxon>
        <taxon>Hyphococcus</taxon>
    </lineage>
</organism>
<feature type="transmembrane region" description="Helical" evidence="6">
    <location>
        <begin position="142"/>
        <end position="163"/>
    </location>
</feature>
<reference evidence="8 9" key="1">
    <citation type="submission" date="2024-09" db="EMBL/GenBank/DDBJ databases">
        <authorList>
            <person name="Zhang Z.-H."/>
        </authorList>
    </citation>
    <scope>NUCLEOTIDE SEQUENCE [LARGE SCALE GENOMIC DNA]</scope>
    <source>
        <strain evidence="8 9">HHTR114</strain>
    </source>
</reference>
<gene>
    <name evidence="8" type="ORF">ACFMB1_05560</name>
</gene>
<evidence type="ECO:0000256" key="2">
    <source>
        <dbReference type="ARBA" id="ARBA00022475"/>
    </source>
</evidence>
<feature type="transmembrane region" description="Helical" evidence="6">
    <location>
        <begin position="169"/>
        <end position="187"/>
    </location>
</feature>
<comment type="similarity">
    <text evidence="6">Belongs to the TVP38/TMEM64 family.</text>
</comment>
<name>A0ABW1KSQ2_9PROT</name>
<evidence type="ECO:0000313" key="8">
    <source>
        <dbReference type="EMBL" id="MFC6035000.1"/>
    </source>
</evidence>
<evidence type="ECO:0000259" key="7">
    <source>
        <dbReference type="Pfam" id="PF09335"/>
    </source>
</evidence>
<evidence type="ECO:0000256" key="3">
    <source>
        <dbReference type="ARBA" id="ARBA00022692"/>
    </source>
</evidence>